<dbReference type="PROSITE" id="PS51915">
    <property type="entry name" value="ZAD"/>
    <property type="match status" value="1"/>
</dbReference>
<keyword evidence="12" id="KW-1185">Reference proteome</keyword>
<name>A0A9Q0MJ42_9DIPT</name>
<feature type="domain" description="ZAD" evidence="10">
    <location>
        <begin position="31"/>
        <end position="111"/>
    </location>
</feature>
<keyword evidence="2 8" id="KW-0479">Metal-binding</keyword>
<accession>A0A9Q0MJ42</accession>
<dbReference type="FunFam" id="3.30.160.60:FF:000446">
    <property type="entry name" value="Zinc finger protein"/>
    <property type="match status" value="2"/>
</dbReference>
<dbReference type="Gene3D" id="3.30.160.60">
    <property type="entry name" value="Classic Zinc Finger"/>
    <property type="match status" value="5"/>
</dbReference>
<evidence type="ECO:0000256" key="2">
    <source>
        <dbReference type="ARBA" id="ARBA00022723"/>
    </source>
</evidence>
<dbReference type="SUPFAM" id="SSF57667">
    <property type="entry name" value="beta-beta-alpha zinc fingers"/>
    <property type="match status" value="4"/>
</dbReference>
<comment type="caution">
    <text evidence="11">The sequence shown here is derived from an EMBL/GenBank/DDBJ whole genome shotgun (WGS) entry which is preliminary data.</text>
</comment>
<dbReference type="Pfam" id="PF00096">
    <property type="entry name" value="zf-C2H2"/>
    <property type="match status" value="6"/>
</dbReference>
<feature type="domain" description="C2H2-type" evidence="9">
    <location>
        <begin position="271"/>
        <end position="300"/>
    </location>
</feature>
<dbReference type="Gene3D" id="3.40.1800.20">
    <property type="match status" value="1"/>
</dbReference>
<evidence type="ECO:0000256" key="7">
    <source>
        <dbReference type="PROSITE-ProRule" id="PRU00042"/>
    </source>
</evidence>
<evidence type="ECO:0000259" key="9">
    <source>
        <dbReference type="PROSITE" id="PS50157"/>
    </source>
</evidence>
<feature type="binding site" evidence="8">
    <location>
        <position position="33"/>
    </location>
    <ligand>
        <name>Zn(2+)</name>
        <dbReference type="ChEBI" id="CHEBI:29105"/>
    </ligand>
</feature>
<dbReference type="GO" id="GO:0005634">
    <property type="term" value="C:nucleus"/>
    <property type="evidence" value="ECO:0007669"/>
    <property type="project" value="UniProtKB-SubCell"/>
</dbReference>
<reference evidence="11" key="1">
    <citation type="submission" date="2022-07" db="EMBL/GenBank/DDBJ databases">
        <authorList>
            <person name="Trinca V."/>
            <person name="Uliana J.V.C."/>
            <person name="Torres T.T."/>
            <person name="Ward R.J."/>
            <person name="Monesi N."/>
        </authorList>
    </citation>
    <scope>NUCLEOTIDE SEQUENCE</scope>
    <source>
        <strain evidence="11">HSMRA1968</strain>
        <tissue evidence="11">Whole embryos</tissue>
    </source>
</reference>
<dbReference type="InterPro" id="IPR013087">
    <property type="entry name" value="Znf_C2H2_type"/>
</dbReference>
<protein>
    <submittedName>
        <fullName evidence="11">Zinc finger protein</fullName>
    </submittedName>
</protein>
<comment type="subcellular location">
    <subcellularLocation>
        <location evidence="1">Nucleus</location>
    </subcellularLocation>
</comment>
<proteinExistence type="predicted"/>
<keyword evidence="6" id="KW-0539">Nucleus</keyword>
<evidence type="ECO:0000256" key="1">
    <source>
        <dbReference type="ARBA" id="ARBA00004123"/>
    </source>
</evidence>
<keyword evidence="4 7" id="KW-0863">Zinc-finger</keyword>
<dbReference type="GO" id="GO:0000981">
    <property type="term" value="F:DNA-binding transcription factor activity, RNA polymerase II-specific"/>
    <property type="evidence" value="ECO:0007669"/>
    <property type="project" value="TreeGrafter"/>
</dbReference>
<dbReference type="EMBL" id="WJQU01002786">
    <property type="protein sequence ID" value="KAJ6630499.1"/>
    <property type="molecule type" value="Genomic_DNA"/>
</dbReference>
<dbReference type="SMART" id="SM00868">
    <property type="entry name" value="zf-AD"/>
    <property type="match status" value="2"/>
</dbReference>
<keyword evidence="3" id="KW-0677">Repeat</keyword>
<dbReference type="PANTHER" id="PTHR24394">
    <property type="entry name" value="ZINC FINGER PROTEIN"/>
    <property type="match status" value="1"/>
</dbReference>
<feature type="domain" description="C2H2-type" evidence="9">
    <location>
        <begin position="358"/>
        <end position="387"/>
    </location>
</feature>
<dbReference type="GO" id="GO:0008270">
    <property type="term" value="F:zinc ion binding"/>
    <property type="evidence" value="ECO:0007669"/>
    <property type="project" value="UniProtKB-UniRule"/>
</dbReference>
<dbReference type="Proteomes" id="UP001151699">
    <property type="component" value="Unassembled WGS sequence"/>
</dbReference>
<dbReference type="PROSITE" id="PS00028">
    <property type="entry name" value="ZINC_FINGER_C2H2_1"/>
    <property type="match status" value="7"/>
</dbReference>
<dbReference type="PROSITE" id="PS50157">
    <property type="entry name" value="ZINC_FINGER_C2H2_2"/>
    <property type="match status" value="8"/>
</dbReference>
<evidence type="ECO:0000313" key="11">
    <source>
        <dbReference type="EMBL" id="KAJ6630499.1"/>
    </source>
</evidence>
<gene>
    <name evidence="11" type="primary">ZNF846_2</name>
    <name evidence="11" type="ORF">Bhyg_16055</name>
</gene>
<keyword evidence="5 8" id="KW-0862">Zinc</keyword>
<feature type="domain" description="C2H2-type" evidence="9">
    <location>
        <begin position="243"/>
        <end position="270"/>
    </location>
</feature>
<feature type="binding site" evidence="8">
    <location>
        <position position="87"/>
    </location>
    <ligand>
        <name>Zn(2+)</name>
        <dbReference type="ChEBI" id="CHEBI:29105"/>
    </ligand>
</feature>
<sequence length="423" mass="48608">MKMDNFVLLNNWLEKHSNGQESGVLLLDFSKICRLCLKESLDLYGIRDHLVEFEGGSLFLKKVIEMLIDEADDESDNDFPQNICYPCSEIVLQFYEFKLRCKKTRETLILYNKVISEDVGRDLGDTSSSMNQNTISMEQNEEEAIDFDDLTGIDDPPHKSECLSPAEIERINETTQHSGSETCLLVKCEHCADHFVKRSELNKHLKTVHKDKTLVCDVCNQSFTQMQTLKRHAKIHQSDQRNKLCPFCGKCFVRTDDLRRHLRIHTNERPYSCPYENCDKKYKQTSELKEHVKSHSQLKSYMCNICGKTLATRNGIYVHMKVHNGIKNHECQTCGTKYVTAGQLASHIKHIHAKQKPFSCSHENCLKNFVTNIALRAHERSHYTEKKQLDCTICGKVFRSVPKLTAHKHSHGPMADGPTSKIS</sequence>
<feature type="domain" description="C2H2-type" evidence="9">
    <location>
        <begin position="389"/>
        <end position="411"/>
    </location>
</feature>
<evidence type="ECO:0000256" key="8">
    <source>
        <dbReference type="PROSITE-ProRule" id="PRU01263"/>
    </source>
</evidence>
<feature type="binding site" evidence="8">
    <location>
        <position position="84"/>
    </location>
    <ligand>
        <name>Zn(2+)</name>
        <dbReference type="ChEBI" id="CHEBI:29105"/>
    </ligand>
</feature>
<dbReference type="SUPFAM" id="SSF57716">
    <property type="entry name" value="Glucocorticoid receptor-like (DNA-binding domain)"/>
    <property type="match status" value="1"/>
</dbReference>
<evidence type="ECO:0000313" key="12">
    <source>
        <dbReference type="Proteomes" id="UP001151699"/>
    </source>
</evidence>
<feature type="domain" description="C2H2-type" evidence="9">
    <location>
        <begin position="214"/>
        <end position="241"/>
    </location>
</feature>
<dbReference type="AlphaFoldDB" id="A0A9Q0MJ42"/>
<dbReference type="FunFam" id="3.30.160.60:FF:000072">
    <property type="entry name" value="zinc finger protein 143 isoform X1"/>
    <property type="match status" value="1"/>
</dbReference>
<dbReference type="OrthoDB" id="1095242at2759"/>
<dbReference type="InterPro" id="IPR036236">
    <property type="entry name" value="Znf_C2H2_sf"/>
</dbReference>
<feature type="domain" description="C2H2-type" evidence="9">
    <location>
        <begin position="301"/>
        <end position="328"/>
    </location>
</feature>
<organism evidence="11 12">
    <name type="scientific">Pseudolycoriella hygida</name>
    <dbReference type="NCBI Taxonomy" id="35572"/>
    <lineage>
        <taxon>Eukaryota</taxon>
        <taxon>Metazoa</taxon>
        <taxon>Ecdysozoa</taxon>
        <taxon>Arthropoda</taxon>
        <taxon>Hexapoda</taxon>
        <taxon>Insecta</taxon>
        <taxon>Pterygota</taxon>
        <taxon>Neoptera</taxon>
        <taxon>Endopterygota</taxon>
        <taxon>Diptera</taxon>
        <taxon>Nematocera</taxon>
        <taxon>Sciaroidea</taxon>
        <taxon>Sciaridae</taxon>
        <taxon>Pseudolycoriella</taxon>
    </lineage>
</organism>
<evidence type="ECO:0000256" key="4">
    <source>
        <dbReference type="ARBA" id="ARBA00022771"/>
    </source>
</evidence>
<evidence type="ECO:0000256" key="5">
    <source>
        <dbReference type="ARBA" id="ARBA00022833"/>
    </source>
</evidence>
<dbReference type="PANTHER" id="PTHR24394:SF58">
    <property type="entry name" value="ZINC FINGER AND BTB DOMAIN CONTAINING 33"/>
    <property type="match status" value="1"/>
</dbReference>
<dbReference type="InterPro" id="IPR012934">
    <property type="entry name" value="Znf_AD"/>
</dbReference>
<evidence type="ECO:0000256" key="3">
    <source>
        <dbReference type="ARBA" id="ARBA00022737"/>
    </source>
</evidence>
<evidence type="ECO:0000259" key="10">
    <source>
        <dbReference type="PROSITE" id="PS51915"/>
    </source>
</evidence>
<evidence type="ECO:0000256" key="6">
    <source>
        <dbReference type="ARBA" id="ARBA00023242"/>
    </source>
</evidence>
<feature type="domain" description="C2H2-type" evidence="9">
    <location>
        <begin position="186"/>
        <end position="214"/>
    </location>
</feature>
<feature type="binding site" evidence="8">
    <location>
        <position position="36"/>
    </location>
    <ligand>
        <name>Zn(2+)</name>
        <dbReference type="ChEBI" id="CHEBI:29105"/>
    </ligand>
</feature>
<dbReference type="Pfam" id="PF07776">
    <property type="entry name" value="zf-AD"/>
    <property type="match status" value="1"/>
</dbReference>
<feature type="domain" description="C2H2-type" evidence="9">
    <location>
        <begin position="329"/>
        <end position="357"/>
    </location>
</feature>
<dbReference type="SMART" id="SM00355">
    <property type="entry name" value="ZnF_C2H2"/>
    <property type="match status" value="8"/>
</dbReference>